<sequence length="352" mass="37438">MSGVDAQQAEVEGHLSGRRLPRWSTPALAGGALLVGLIVQLTGWTVVGLAPGVVAAIVFLLGQAITSLAIEGRRHSKDRIATTLIYATFVVALTPLLWILITVLVKGLSVFDWTFFTSTMRNVSPRQPGGGILHAFLGTLEQVGIATLVSVPVGLLAAIYLVEFGKGRLKFWISFFVDVMTGVPSIVAGLFIYTALILTGVLQQSGFAAALALCILMIPVVIRSSEEMLKIVPNDLREAALALGVPKWKVILRIVVPTAISGLITGAMLAVARVAGETAPLLLTTFLAQDINLNAFNGSQTSLPTFIWDQISRGTTSSVNRAWGAALALILFVLIIYAAARILAARFTPKSR</sequence>
<dbReference type="InterPro" id="IPR035906">
    <property type="entry name" value="MetI-like_sf"/>
</dbReference>
<dbReference type="InterPro" id="IPR000515">
    <property type="entry name" value="MetI-like"/>
</dbReference>
<accession>A0A6J7H6F1</accession>
<comment type="subcellular location">
    <subcellularLocation>
        <location evidence="1">Cell membrane</location>
        <topology evidence="1">Multi-pass membrane protein</topology>
    </subcellularLocation>
</comment>
<evidence type="ECO:0000256" key="9">
    <source>
        <dbReference type="SAM" id="Phobius"/>
    </source>
</evidence>
<dbReference type="SUPFAM" id="SSF161098">
    <property type="entry name" value="MetI-like"/>
    <property type="match status" value="1"/>
</dbReference>
<evidence type="ECO:0000256" key="6">
    <source>
        <dbReference type="ARBA" id="ARBA00022692"/>
    </source>
</evidence>
<evidence type="ECO:0000256" key="5">
    <source>
        <dbReference type="ARBA" id="ARBA00022592"/>
    </source>
</evidence>
<feature type="transmembrane region" description="Helical" evidence="9">
    <location>
        <begin position="84"/>
        <end position="105"/>
    </location>
</feature>
<keyword evidence="7 9" id="KW-1133">Transmembrane helix</keyword>
<dbReference type="InterPro" id="IPR005672">
    <property type="entry name" value="Phosphate_PstA"/>
</dbReference>
<evidence type="ECO:0000256" key="8">
    <source>
        <dbReference type="ARBA" id="ARBA00023136"/>
    </source>
</evidence>
<evidence type="ECO:0000313" key="11">
    <source>
        <dbReference type="EMBL" id="CAB4914638.1"/>
    </source>
</evidence>
<evidence type="ECO:0000256" key="1">
    <source>
        <dbReference type="ARBA" id="ARBA00004651"/>
    </source>
</evidence>
<feature type="transmembrane region" description="Helical" evidence="9">
    <location>
        <begin position="322"/>
        <end position="344"/>
    </location>
</feature>
<dbReference type="NCBIfam" id="TIGR00974">
    <property type="entry name" value="3a0107s02c"/>
    <property type="match status" value="1"/>
</dbReference>
<protein>
    <submittedName>
        <fullName evidence="11">Unannotated protein</fullName>
    </submittedName>
</protein>
<dbReference type="AlphaFoldDB" id="A0A6J7H6F1"/>
<feature type="domain" description="ABC transmembrane type-1" evidence="10">
    <location>
        <begin position="136"/>
        <end position="344"/>
    </location>
</feature>
<keyword evidence="4" id="KW-1003">Cell membrane</keyword>
<feature type="transmembrane region" description="Helical" evidence="9">
    <location>
        <begin position="27"/>
        <end position="47"/>
    </location>
</feature>
<proteinExistence type="inferred from homology"/>
<dbReference type="GO" id="GO:0005315">
    <property type="term" value="F:phosphate transmembrane transporter activity"/>
    <property type="evidence" value="ECO:0007669"/>
    <property type="project" value="InterPro"/>
</dbReference>
<evidence type="ECO:0000256" key="2">
    <source>
        <dbReference type="ARBA" id="ARBA00007069"/>
    </source>
</evidence>
<dbReference type="EMBL" id="CAFBMR010000037">
    <property type="protein sequence ID" value="CAB4914638.1"/>
    <property type="molecule type" value="Genomic_DNA"/>
</dbReference>
<dbReference type="CDD" id="cd06261">
    <property type="entry name" value="TM_PBP2"/>
    <property type="match status" value="1"/>
</dbReference>
<evidence type="ECO:0000256" key="3">
    <source>
        <dbReference type="ARBA" id="ARBA00022448"/>
    </source>
</evidence>
<feature type="transmembrane region" description="Helical" evidence="9">
    <location>
        <begin position="171"/>
        <end position="196"/>
    </location>
</feature>
<name>A0A6J7H6F1_9ZZZZ</name>
<keyword evidence="6 9" id="KW-0812">Transmembrane</keyword>
<dbReference type="InterPro" id="IPR051408">
    <property type="entry name" value="Phosphate_transprt_permease"/>
</dbReference>
<dbReference type="PANTHER" id="PTHR42922:SF1">
    <property type="entry name" value="PHOSPHATE TRANSPORT SYSTEM PERMEASE PROTEIN PSTA"/>
    <property type="match status" value="1"/>
</dbReference>
<comment type="similarity">
    <text evidence="2">Belongs to the binding-protein-dependent transport system permease family. CysTW subfamily.</text>
</comment>
<dbReference type="Pfam" id="PF00528">
    <property type="entry name" value="BPD_transp_1"/>
    <property type="match status" value="1"/>
</dbReference>
<feature type="transmembrane region" description="Helical" evidence="9">
    <location>
        <begin position="143"/>
        <end position="162"/>
    </location>
</feature>
<keyword evidence="5" id="KW-0592">Phosphate transport</keyword>
<dbReference type="PANTHER" id="PTHR42922">
    <property type="entry name" value="PHOSPHATE TRANSPORT SYSTEM PERMEASE PROTEIN PSTA"/>
    <property type="match status" value="1"/>
</dbReference>
<feature type="transmembrane region" description="Helical" evidence="9">
    <location>
        <begin position="250"/>
        <end position="272"/>
    </location>
</feature>
<feature type="transmembrane region" description="Helical" evidence="9">
    <location>
        <begin position="202"/>
        <end position="222"/>
    </location>
</feature>
<feature type="transmembrane region" description="Helical" evidence="9">
    <location>
        <begin position="53"/>
        <end position="72"/>
    </location>
</feature>
<keyword evidence="3" id="KW-0813">Transport</keyword>
<dbReference type="GO" id="GO:0035435">
    <property type="term" value="P:phosphate ion transmembrane transport"/>
    <property type="evidence" value="ECO:0007669"/>
    <property type="project" value="InterPro"/>
</dbReference>
<evidence type="ECO:0000256" key="7">
    <source>
        <dbReference type="ARBA" id="ARBA00022989"/>
    </source>
</evidence>
<organism evidence="11">
    <name type="scientific">freshwater metagenome</name>
    <dbReference type="NCBI Taxonomy" id="449393"/>
    <lineage>
        <taxon>unclassified sequences</taxon>
        <taxon>metagenomes</taxon>
        <taxon>ecological metagenomes</taxon>
    </lineage>
</organism>
<dbReference type="PROSITE" id="PS50928">
    <property type="entry name" value="ABC_TM1"/>
    <property type="match status" value="1"/>
</dbReference>
<dbReference type="GO" id="GO:0005886">
    <property type="term" value="C:plasma membrane"/>
    <property type="evidence" value="ECO:0007669"/>
    <property type="project" value="UniProtKB-SubCell"/>
</dbReference>
<dbReference type="Gene3D" id="1.10.3720.10">
    <property type="entry name" value="MetI-like"/>
    <property type="match status" value="1"/>
</dbReference>
<evidence type="ECO:0000256" key="4">
    <source>
        <dbReference type="ARBA" id="ARBA00022475"/>
    </source>
</evidence>
<reference evidence="11" key="1">
    <citation type="submission" date="2020-05" db="EMBL/GenBank/DDBJ databases">
        <authorList>
            <person name="Chiriac C."/>
            <person name="Salcher M."/>
            <person name="Ghai R."/>
            <person name="Kavagutti S V."/>
        </authorList>
    </citation>
    <scope>NUCLEOTIDE SEQUENCE</scope>
</reference>
<gene>
    <name evidence="11" type="ORF">UFOPK3610_01042</name>
</gene>
<keyword evidence="8 9" id="KW-0472">Membrane</keyword>
<evidence type="ECO:0000259" key="10">
    <source>
        <dbReference type="PROSITE" id="PS50928"/>
    </source>
</evidence>